<organism evidence="2 3">
    <name type="scientific">Zhouia spongiae</name>
    <dbReference type="NCBI Taxonomy" id="2202721"/>
    <lineage>
        <taxon>Bacteria</taxon>
        <taxon>Pseudomonadati</taxon>
        <taxon>Bacteroidota</taxon>
        <taxon>Flavobacteriia</taxon>
        <taxon>Flavobacteriales</taxon>
        <taxon>Flavobacteriaceae</taxon>
        <taxon>Zhouia</taxon>
    </lineage>
</organism>
<dbReference type="InterPro" id="IPR029062">
    <property type="entry name" value="Class_I_gatase-like"/>
</dbReference>
<reference evidence="2 3" key="1">
    <citation type="journal article" date="2018" name="Int. J. Syst. Evol. Microbiol.">
        <title>Zhouia spongiae sp. nov., isolated from a marine sponge.</title>
        <authorList>
            <person name="Zhuang L."/>
            <person name="Lin B."/>
            <person name="Qin F."/>
            <person name="Luo L."/>
        </authorList>
    </citation>
    <scope>NUCLEOTIDE SEQUENCE [LARGE SCALE GENOMIC DNA]</scope>
    <source>
        <strain evidence="2 3">HN-Y44</strain>
    </source>
</reference>
<dbReference type="PANTHER" id="PTHR40469">
    <property type="entry name" value="SECRETED GLYCOSYL HYDROLASE"/>
    <property type="match status" value="1"/>
</dbReference>
<evidence type="ECO:0000313" key="2">
    <source>
        <dbReference type="EMBL" id="UNY99595.1"/>
    </source>
</evidence>
<sequence length="247" mass="28711">MRILLFYVLPFFFFFNLITGQEYEKNEENVLLFTKTAGFRHQSIEDGAALIKRLGKENDFNVIHSEDSSIFNDDSLKNIDLIIFLSTTGDILNSEQEKAFKKFIHDKKAFLGVHAATDTEFEWEWYGKLVGAYFDNHPKTQTARLEVLDTSHPSCSHLPEVWNRTDEWYNFRDINPAIKVLINLDEMSYEGGKNGAEHPIAWFHLYKGSRVFYTGGGHTKESYKEKNFIRHLLGGVLWCLKRSKTIE</sequence>
<name>A0ABY3YPP7_9FLAO</name>
<dbReference type="EMBL" id="CP094326">
    <property type="protein sequence ID" value="UNY99595.1"/>
    <property type="molecule type" value="Genomic_DNA"/>
</dbReference>
<dbReference type="SUPFAM" id="SSF52317">
    <property type="entry name" value="Class I glutamine amidotransferase-like"/>
    <property type="match status" value="1"/>
</dbReference>
<evidence type="ECO:0000259" key="1">
    <source>
        <dbReference type="Pfam" id="PF06283"/>
    </source>
</evidence>
<dbReference type="Pfam" id="PF06283">
    <property type="entry name" value="ThuA"/>
    <property type="match status" value="1"/>
</dbReference>
<feature type="domain" description="ThuA-like" evidence="1">
    <location>
        <begin position="29"/>
        <end position="239"/>
    </location>
</feature>
<dbReference type="InterPro" id="IPR029010">
    <property type="entry name" value="ThuA-like"/>
</dbReference>
<dbReference type="PANTHER" id="PTHR40469:SF2">
    <property type="entry name" value="GALACTOSE-BINDING DOMAIN-LIKE SUPERFAMILY PROTEIN"/>
    <property type="match status" value="1"/>
</dbReference>
<gene>
    <name evidence="2" type="ORF">MQE36_04435</name>
</gene>
<dbReference type="Gene3D" id="3.40.50.880">
    <property type="match status" value="1"/>
</dbReference>
<proteinExistence type="predicted"/>
<dbReference type="RefSeq" id="WP_242937968.1">
    <property type="nucleotide sequence ID" value="NZ_CP094326.1"/>
</dbReference>
<keyword evidence="3" id="KW-1185">Reference proteome</keyword>
<evidence type="ECO:0000313" key="3">
    <source>
        <dbReference type="Proteomes" id="UP000829476"/>
    </source>
</evidence>
<protein>
    <submittedName>
        <fullName evidence="2">ThuA domain-containing protein</fullName>
    </submittedName>
</protein>
<accession>A0ABY3YPP7</accession>
<dbReference type="Proteomes" id="UP000829476">
    <property type="component" value="Chromosome"/>
</dbReference>